<protein>
    <recommendedName>
        <fullName evidence="3">Prepilin-type N-terminal cleavage/methylation domain-containing protein</fullName>
    </recommendedName>
</protein>
<dbReference type="Proteomes" id="UP000076625">
    <property type="component" value="Unassembled WGS sequence"/>
</dbReference>
<dbReference type="STRING" id="1452487.AVW16_06060"/>
<dbReference type="Pfam" id="PF07963">
    <property type="entry name" value="N_methyl"/>
    <property type="match status" value="1"/>
</dbReference>
<name>A0A161SDW4_9NEIS</name>
<dbReference type="RefSeq" id="WP_066610042.1">
    <property type="nucleotide sequence ID" value="NZ_LQQU01000006.1"/>
</dbReference>
<evidence type="ECO:0008006" key="3">
    <source>
        <dbReference type="Google" id="ProtNLM"/>
    </source>
</evidence>
<organism evidence="1 2">
    <name type="scientific">Crenobacter luteus</name>
    <dbReference type="NCBI Taxonomy" id="1452487"/>
    <lineage>
        <taxon>Bacteria</taxon>
        <taxon>Pseudomonadati</taxon>
        <taxon>Pseudomonadota</taxon>
        <taxon>Betaproteobacteria</taxon>
        <taxon>Neisseriales</taxon>
        <taxon>Neisseriaceae</taxon>
        <taxon>Crenobacter</taxon>
    </lineage>
</organism>
<dbReference type="InterPro" id="IPR012902">
    <property type="entry name" value="N_methyl_site"/>
</dbReference>
<proteinExistence type="predicted"/>
<evidence type="ECO:0000313" key="2">
    <source>
        <dbReference type="Proteomes" id="UP000076625"/>
    </source>
</evidence>
<dbReference type="EMBL" id="LQQU01000006">
    <property type="protein sequence ID" value="KZE34583.1"/>
    <property type="molecule type" value="Genomic_DNA"/>
</dbReference>
<gene>
    <name evidence="1" type="ORF">AVW16_06060</name>
</gene>
<keyword evidence="2" id="KW-1185">Reference proteome</keyword>
<evidence type="ECO:0000313" key="1">
    <source>
        <dbReference type="EMBL" id="KZE34583.1"/>
    </source>
</evidence>
<sequence>MSPAPSSEHGRRAQRGLTLLEALVALFLTAVLGLGLGFAAMNVAGAQKTLNAQNLTLGKMRAMLASAPLCAGANASAAQLHDLTASQSITIQYQCTVQSVTVQAQGVAGTVTASTTVPALTASSGTLLGPGTLRVEP</sequence>
<dbReference type="AlphaFoldDB" id="A0A161SDW4"/>
<reference evidence="2" key="1">
    <citation type="submission" date="2016-01" db="EMBL/GenBank/DDBJ databases">
        <title>Draft genome of Chromobacterium sp. F49.</title>
        <authorList>
            <person name="Hong K.W."/>
        </authorList>
    </citation>
    <scope>NUCLEOTIDE SEQUENCE [LARGE SCALE GENOMIC DNA]</scope>
    <source>
        <strain evidence="2">CN10</strain>
    </source>
</reference>
<dbReference type="PROSITE" id="PS00409">
    <property type="entry name" value="PROKAR_NTER_METHYL"/>
    <property type="match status" value="1"/>
</dbReference>
<comment type="caution">
    <text evidence="1">The sequence shown here is derived from an EMBL/GenBank/DDBJ whole genome shotgun (WGS) entry which is preliminary data.</text>
</comment>
<accession>A0A161SDW4</accession>